<organism evidence="1 2">
    <name type="scientific">Laceyella putida</name>
    <dbReference type="NCBI Taxonomy" id="110101"/>
    <lineage>
        <taxon>Bacteria</taxon>
        <taxon>Bacillati</taxon>
        <taxon>Bacillota</taxon>
        <taxon>Bacilli</taxon>
        <taxon>Bacillales</taxon>
        <taxon>Thermoactinomycetaceae</taxon>
        <taxon>Laceyella</taxon>
    </lineage>
</organism>
<dbReference type="InterPro" id="IPR032466">
    <property type="entry name" value="Metal_Hydrolase"/>
</dbReference>
<protein>
    <submittedName>
        <fullName evidence="1">TatD family hydrolase</fullName>
    </submittedName>
</protein>
<dbReference type="EMBL" id="JBHTBW010000015">
    <property type="protein sequence ID" value="MFC7440684.1"/>
    <property type="molecule type" value="Genomic_DNA"/>
</dbReference>
<dbReference type="PANTHER" id="PTHR46124:SF2">
    <property type="entry name" value="D-AMINOACYL-TRNA DEACYLASE"/>
    <property type="match status" value="1"/>
</dbReference>
<dbReference type="GO" id="GO:0016787">
    <property type="term" value="F:hydrolase activity"/>
    <property type="evidence" value="ECO:0007669"/>
    <property type="project" value="UniProtKB-KW"/>
</dbReference>
<proteinExistence type="predicted"/>
<keyword evidence="1" id="KW-0378">Hydrolase</keyword>
<dbReference type="Pfam" id="PF01026">
    <property type="entry name" value="TatD_DNase"/>
    <property type="match status" value="1"/>
</dbReference>
<name>A0ABW2RIB1_9BACL</name>
<dbReference type="PANTHER" id="PTHR46124">
    <property type="entry name" value="D-AMINOACYL-TRNA DEACYLASE"/>
    <property type="match status" value="1"/>
</dbReference>
<comment type="caution">
    <text evidence="1">The sequence shown here is derived from an EMBL/GenBank/DDBJ whole genome shotgun (WGS) entry which is preliminary data.</text>
</comment>
<dbReference type="RefSeq" id="WP_379863961.1">
    <property type="nucleotide sequence ID" value="NZ_JBHTBW010000015.1"/>
</dbReference>
<dbReference type="Proteomes" id="UP001596500">
    <property type="component" value="Unassembled WGS sequence"/>
</dbReference>
<dbReference type="InterPro" id="IPR001130">
    <property type="entry name" value="TatD-like"/>
</dbReference>
<keyword evidence="2" id="KW-1185">Reference proteome</keyword>
<dbReference type="CDD" id="cd01310">
    <property type="entry name" value="TatD_DNAse"/>
    <property type="match status" value="1"/>
</dbReference>
<accession>A0ABW2RIB1</accession>
<gene>
    <name evidence="1" type="ORF">ACFQNG_05925</name>
</gene>
<sequence length="267" mass="31294">MVDRLKMQMERNPIMLFDAHIHLEKYTDDEIADMCADPALIGMIAVSMDFASSQRTLELKRRYPDKVYAACGFHPEQPPQAPDELIAWIETHQREIDAIGEIGLPYYLRRKRIAEGSEWEEAPYLELLDQWLQLASRLQKPVILHGVSEDVRTILAHLDRHPLSRVHFHWLKTDSATLRQLAEREIYVSFTPDLLYKEETRKIAATYPRHLIMLETDGPWPHEGPWRGQRTHPLMIERTLRELAKLRGEEASSLRQQIIDNTWRFIG</sequence>
<dbReference type="SUPFAM" id="SSF51556">
    <property type="entry name" value="Metallo-dependent hydrolases"/>
    <property type="match status" value="1"/>
</dbReference>
<evidence type="ECO:0000313" key="1">
    <source>
        <dbReference type="EMBL" id="MFC7440684.1"/>
    </source>
</evidence>
<dbReference type="Gene3D" id="3.20.20.140">
    <property type="entry name" value="Metal-dependent hydrolases"/>
    <property type="match status" value="1"/>
</dbReference>
<dbReference type="PIRSF" id="PIRSF005902">
    <property type="entry name" value="DNase_TatD"/>
    <property type="match status" value="1"/>
</dbReference>
<reference evidence="2" key="1">
    <citation type="journal article" date="2019" name="Int. J. Syst. Evol. Microbiol.">
        <title>The Global Catalogue of Microorganisms (GCM) 10K type strain sequencing project: providing services to taxonomists for standard genome sequencing and annotation.</title>
        <authorList>
            <consortium name="The Broad Institute Genomics Platform"/>
            <consortium name="The Broad Institute Genome Sequencing Center for Infectious Disease"/>
            <person name="Wu L."/>
            <person name="Ma J."/>
        </authorList>
    </citation>
    <scope>NUCLEOTIDE SEQUENCE [LARGE SCALE GENOMIC DNA]</scope>
    <source>
        <strain evidence="2">CGMCC 1.12942</strain>
    </source>
</reference>
<evidence type="ECO:0000313" key="2">
    <source>
        <dbReference type="Proteomes" id="UP001596500"/>
    </source>
</evidence>